<organism evidence="3 4">
    <name type="scientific">Kazachstania africana (strain ATCC 22294 / BCRC 22015 / CBS 2517 / CECT 1963 / NBRC 1671 / NRRL Y-8276)</name>
    <name type="common">Yeast</name>
    <name type="synonym">Kluyveromyces africanus</name>
    <dbReference type="NCBI Taxonomy" id="1071382"/>
    <lineage>
        <taxon>Eukaryota</taxon>
        <taxon>Fungi</taxon>
        <taxon>Dikarya</taxon>
        <taxon>Ascomycota</taxon>
        <taxon>Saccharomycotina</taxon>
        <taxon>Saccharomycetes</taxon>
        <taxon>Saccharomycetales</taxon>
        <taxon>Saccharomycetaceae</taxon>
        <taxon>Kazachstania</taxon>
    </lineage>
</organism>
<dbReference type="GO" id="GO:0031108">
    <property type="term" value="P:holo-[acyl-carrier-protein] biosynthetic process"/>
    <property type="evidence" value="ECO:0007669"/>
    <property type="project" value="EnsemblFungi"/>
</dbReference>
<dbReference type="GO" id="GO:0005739">
    <property type="term" value="C:mitochondrion"/>
    <property type="evidence" value="ECO:0007669"/>
    <property type="project" value="EnsemblFungi"/>
</dbReference>
<evidence type="ECO:0000313" key="4">
    <source>
        <dbReference type="Proteomes" id="UP000005220"/>
    </source>
</evidence>
<keyword evidence="1" id="KW-0808">Transferase</keyword>
<dbReference type="STRING" id="1071382.H2AZA1"/>
<keyword evidence="4" id="KW-1185">Reference proteome</keyword>
<evidence type="ECO:0000313" key="3">
    <source>
        <dbReference type="EMBL" id="CCF59657.1"/>
    </source>
</evidence>
<evidence type="ECO:0000256" key="1">
    <source>
        <dbReference type="ARBA" id="ARBA00022679"/>
    </source>
</evidence>
<protein>
    <recommendedName>
        <fullName evidence="2">4'-phosphopantetheinyl transferase domain-containing protein</fullName>
    </recommendedName>
</protein>
<name>H2AZA1_KAZAF</name>
<dbReference type="AlphaFoldDB" id="H2AZA1"/>
<dbReference type="OrthoDB" id="15433at2759"/>
<dbReference type="KEGG" id="kaf:KAFR_0H02480"/>
<dbReference type="HOGENOM" id="CLU_089696_4_1_1"/>
<dbReference type="InParanoid" id="H2AZA1"/>
<dbReference type="InterPro" id="IPR037143">
    <property type="entry name" value="4-PPantetheinyl_Trfase_dom_sf"/>
</dbReference>
<accession>H2AZA1</accession>
<dbReference type="GO" id="GO:0008897">
    <property type="term" value="F:holo-[acyl-carrier-protein] synthase activity"/>
    <property type="evidence" value="ECO:0007669"/>
    <property type="project" value="EnsemblFungi"/>
</dbReference>
<evidence type="ECO:0000259" key="2">
    <source>
        <dbReference type="Pfam" id="PF01648"/>
    </source>
</evidence>
<dbReference type="GeneID" id="13887653"/>
<gene>
    <name evidence="3" type="primary">KAFR0H02480</name>
    <name evidence="3" type="ORF">KAFR_0H02480</name>
</gene>
<dbReference type="GO" id="GO:0000287">
    <property type="term" value="F:magnesium ion binding"/>
    <property type="evidence" value="ECO:0007669"/>
    <property type="project" value="InterPro"/>
</dbReference>
<dbReference type="FunCoup" id="H2AZA1">
    <property type="interactions" value="47"/>
</dbReference>
<dbReference type="InterPro" id="IPR008278">
    <property type="entry name" value="4-PPantetheinyl_Trfase_dom"/>
</dbReference>
<reference evidence="3 4" key="1">
    <citation type="journal article" date="2011" name="Proc. Natl. Acad. Sci. U.S.A.">
        <title>Evolutionary erosion of yeast sex chromosomes by mating-type switching accidents.</title>
        <authorList>
            <person name="Gordon J.L."/>
            <person name="Armisen D."/>
            <person name="Proux-Wera E."/>
            <person name="Oheigeartaigh S.S."/>
            <person name="Byrne K.P."/>
            <person name="Wolfe K.H."/>
        </authorList>
    </citation>
    <scope>NUCLEOTIDE SEQUENCE [LARGE SCALE GENOMIC DNA]</scope>
    <source>
        <strain evidence="4">ATCC 22294 / BCRC 22015 / CBS 2517 / CECT 1963 / NBRC 1671 / NRRL Y-8276</strain>
    </source>
</reference>
<dbReference type="Gene3D" id="3.90.470.20">
    <property type="entry name" value="4'-phosphopantetheinyl transferase domain"/>
    <property type="match status" value="1"/>
</dbReference>
<proteinExistence type="predicted"/>
<dbReference type="Proteomes" id="UP000005220">
    <property type="component" value="Chromosome 8"/>
</dbReference>
<feature type="domain" description="4'-phosphopantetheinyl transferase" evidence="2">
    <location>
        <begin position="6"/>
        <end position="134"/>
    </location>
</feature>
<dbReference type="eggNOG" id="ENOG502S43T">
    <property type="taxonomic scope" value="Eukaryota"/>
</dbReference>
<sequence>MSRVLGIGTDIVYLPRFARLISKYGKNSSSASLTKLTSKFMSEHEQKKVLGMMVKGHSTGNNDSIVRYAAGIWAAKEATYKALCSYVPAAAMPPAKTIYTKLLNKTNSETGTPMLELSSDFIEIHPEYSVFYKSYIQEHCKVFISISHDHDYLISYVQITN</sequence>
<dbReference type="Pfam" id="PF01648">
    <property type="entry name" value="ACPS"/>
    <property type="match status" value="1"/>
</dbReference>
<dbReference type="SUPFAM" id="SSF56214">
    <property type="entry name" value="4'-phosphopantetheinyl transferase"/>
    <property type="match status" value="1"/>
</dbReference>
<dbReference type="RefSeq" id="XP_003958792.1">
    <property type="nucleotide sequence ID" value="XM_003958743.1"/>
</dbReference>
<dbReference type="EMBL" id="HE650828">
    <property type="protein sequence ID" value="CCF59657.1"/>
    <property type="molecule type" value="Genomic_DNA"/>
</dbReference>